<gene>
    <name evidence="2" type="ORF">METZ01_LOCUS195326</name>
</gene>
<dbReference type="PANTHER" id="PTHR35889">
    <property type="entry name" value="CYCLOINULO-OLIGOSACCHARIDE FRUCTANOTRANSFERASE-RELATED"/>
    <property type="match status" value="1"/>
</dbReference>
<sequence length="452" mass="51604">MTPFVSYRCLFLLLGLVVVPLYGLKPEYPVLGKGFDHWAFKPVKRTVPPRVEGAPSSIDSFVRSKLSQGGLEPSPAASKAVLFRRLSFDLTGLPPSFEQIREFEKDEAPDAYERAVDKFLASPRFGERWGRYWLDLARYADTKGYLVGGSSRLYPFAYTYRDWVIRAFNEGIPYDEFVSKQLAADLMVDSPNHPDLAALGFLTVGPRLLNRRHLIIDDRIDVVTRGLMGFTVGCARCHDHFFDPIPQEDYYSIYGVFNLARQPKELPFIGQPDMASGDYKEFEKKGKELEAVVKKHLQSNWDAVRSRDGLTAYLQLVHDGRELSDDRFEALAAKRKLFPKLARRWRAFFKVKARQKDRFFAVWRAFEKATPKKYPSTVKSLLKHDPSLPSFLLRGLRELNENDFKEVIGWYASEFATSLKEAESGAEPKGTIFFVKSSGFPVGFTVEGIEEF</sequence>
<reference evidence="2" key="1">
    <citation type="submission" date="2018-05" db="EMBL/GenBank/DDBJ databases">
        <authorList>
            <person name="Lanie J.A."/>
            <person name="Ng W.-L."/>
            <person name="Kazmierczak K.M."/>
            <person name="Andrzejewski T.M."/>
            <person name="Davidsen T.M."/>
            <person name="Wayne K.J."/>
            <person name="Tettelin H."/>
            <person name="Glass J.I."/>
            <person name="Rusch D."/>
            <person name="Podicherti R."/>
            <person name="Tsui H.-C.T."/>
            <person name="Winkler M.E."/>
        </authorList>
    </citation>
    <scope>NUCLEOTIDE SEQUENCE</scope>
</reference>
<organism evidence="2">
    <name type="scientific">marine metagenome</name>
    <dbReference type="NCBI Taxonomy" id="408172"/>
    <lineage>
        <taxon>unclassified sequences</taxon>
        <taxon>metagenomes</taxon>
        <taxon>ecological metagenomes</taxon>
    </lineage>
</organism>
<dbReference type="PANTHER" id="PTHR35889:SF3">
    <property type="entry name" value="F-BOX DOMAIN-CONTAINING PROTEIN"/>
    <property type="match status" value="1"/>
</dbReference>
<evidence type="ECO:0000313" key="2">
    <source>
        <dbReference type="EMBL" id="SVB42472.1"/>
    </source>
</evidence>
<protein>
    <recommendedName>
        <fullName evidence="1">DUF1549 domain-containing protein</fullName>
    </recommendedName>
</protein>
<feature type="non-terminal residue" evidence="2">
    <location>
        <position position="452"/>
    </location>
</feature>
<name>A0A382DWK6_9ZZZZ</name>
<accession>A0A382DWK6</accession>
<evidence type="ECO:0000259" key="1">
    <source>
        <dbReference type="Pfam" id="PF07583"/>
    </source>
</evidence>
<feature type="domain" description="DUF1549" evidence="1">
    <location>
        <begin position="58"/>
        <end position="259"/>
    </location>
</feature>
<proteinExistence type="predicted"/>
<dbReference type="AlphaFoldDB" id="A0A382DWK6"/>
<dbReference type="EMBL" id="UINC01041338">
    <property type="protein sequence ID" value="SVB42472.1"/>
    <property type="molecule type" value="Genomic_DNA"/>
</dbReference>
<dbReference type="InterPro" id="IPR011444">
    <property type="entry name" value="DUF1549"/>
</dbReference>
<dbReference type="Pfam" id="PF07583">
    <property type="entry name" value="PSCyt2"/>
    <property type="match status" value="1"/>
</dbReference>